<keyword evidence="2" id="KW-1133">Transmembrane helix</keyword>
<feature type="transmembrane region" description="Helical" evidence="2">
    <location>
        <begin position="92"/>
        <end position="115"/>
    </location>
</feature>
<organism evidence="3 4">
    <name type="scientific">Echinococcus multilocularis</name>
    <name type="common">Fox tapeworm</name>
    <dbReference type="NCBI Taxonomy" id="6211"/>
    <lineage>
        <taxon>Eukaryota</taxon>
        <taxon>Metazoa</taxon>
        <taxon>Spiralia</taxon>
        <taxon>Lophotrochozoa</taxon>
        <taxon>Platyhelminthes</taxon>
        <taxon>Cestoda</taxon>
        <taxon>Eucestoda</taxon>
        <taxon>Cyclophyllidea</taxon>
        <taxon>Taeniidae</taxon>
        <taxon>Echinococcus</taxon>
    </lineage>
</organism>
<keyword evidence="2" id="KW-0812">Transmembrane</keyword>
<sequence length="182" mass="19330">MVARYQESYGVPSVVPSLSVQPKVGCCRKASMCCCSCCLAVSAILTIAFFVAGGILVCMNRDNDLITEEIRDLFDNDFRPAEGRIMWYVDGIALLVFGGIISLLVFITGGFLCCLTPSKPVVPPSVCVVTVGFSSISAPALPQSPQTVLDSSTYSKATAPLLEPPPDYAPPSYESVTASKMS</sequence>
<feature type="transmembrane region" description="Helical" evidence="2">
    <location>
        <begin position="33"/>
        <end position="57"/>
    </location>
</feature>
<dbReference type="OrthoDB" id="10474543at2759"/>
<reference evidence="3" key="1">
    <citation type="journal article" date="2013" name="Nature">
        <title>The genomes of four tapeworm species reveal adaptations to parasitism.</title>
        <authorList>
            <person name="Tsai I.J."/>
            <person name="Zarowiecki M."/>
            <person name="Holroyd N."/>
            <person name="Garciarrubio A."/>
            <person name="Sanchez-Flores A."/>
            <person name="Brooks K.L."/>
            <person name="Tracey A."/>
            <person name="Bobes R.J."/>
            <person name="Fragoso G."/>
            <person name="Sciutto E."/>
            <person name="Aslett M."/>
            <person name="Beasley H."/>
            <person name="Bennett H.M."/>
            <person name="Cai J."/>
            <person name="Camicia F."/>
            <person name="Clark R."/>
            <person name="Cucher M."/>
            <person name="De Silva N."/>
            <person name="Day T.A."/>
            <person name="Deplazes P."/>
            <person name="Estrada K."/>
            <person name="Fernandez C."/>
            <person name="Holland P.W."/>
            <person name="Hou J."/>
            <person name="Hu S."/>
            <person name="Huckvale T."/>
            <person name="Hung S.S."/>
            <person name="Kamenetzky L."/>
            <person name="Keane J.A."/>
            <person name="Kiss F."/>
            <person name="Koziol U."/>
            <person name="Lambert O."/>
            <person name="Liu K."/>
            <person name="Luo X."/>
            <person name="Luo Y."/>
            <person name="Macchiaroli N."/>
            <person name="Nichol S."/>
            <person name="Paps J."/>
            <person name="Parkinson J."/>
            <person name="Pouchkina-Stantcheva N."/>
            <person name="Riddiford N."/>
            <person name="Rosenzvit M."/>
            <person name="Salinas G."/>
            <person name="Wasmuth J.D."/>
            <person name="Zamanian M."/>
            <person name="Zheng Y."/>
            <person name="Cai X."/>
            <person name="Soberon X."/>
            <person name="Olson P.D."/>
            <person name="Laclette J.P."/>
            <person name="Brehm K."/>
            <person name="Berriman M."/>
            <person name="Garciarrubio A."/>
            <person name="Bobes R.J."/>
            <person name="Fragoso G."/>
            <person name="Sanchez-Flores A."/>
            <person name="Estrada K."/>
            <person name="Cevallos M.A."/>
            <person name="Morett E."/>
            <person name="Gonzalez V."/>
            <person name="Portillo T."/>
            <person name="Ochoa-Leyva A."/>
            <person name="Jose M.V."/>
            <person name="Sciutto E."/>
            <person name="Landa A."/>
            <person name="Jimenez L."/>
            <person name="Valdes V."/>
            <person name="Carrero J.C."/>
            <person name="Larralde C."/>
            <person name="Morales-Montor J."/>
            <person name="Limon-Lason J."/>
            <person name="Soberon X."/>
            <person name="Laclette J.P."/>
        </authorList>
    </citation>
    <scope>NUCLEOTIDE SEQUENCE [LARGE SCALE GENOMIC DNA]</scope>
</reference>
<evidence type="ECO:0000256" key="1">
    <source>
        <dbReference type="SAM" id="MobiDB-lite"/>
    </source>
</evidence>
<dbReference type="EMBL" id="LN902843">
    <property type="protein sequence ID" value="CDS37768.2"/>
    <property type="molecule type" value="Genomic_DNA"/>
</dbReference>
<keyword evidence="2" id="KW-0472">Membrane</keyword>
<protein>
    <submittedName>
        <fullName evidence="3">Expressed conserved protein</fullName>
    </submittedName>
</protein>
<proteinExistence type="predicted"/>
<dbReference type="OMA" id="SMCCCSC"/>
<dbReference type="AlphaFoldDB" id="A0A068XZU1"/>
<feature type="region of interest" description="Disordered" evidence="1">
    <location>
        <begin position="157"/>
        <end position="182"/>
    </location>
</feature>
<reference evidence="3" key="2">
    <citation type="submission" date="2015-11" db="EMBL/GenBank/DDBJ databases">
        <authorList>
            <person name="Zhang Y."/>
            <person name="Guo Z."/>
        </authorList>
    </citation>
    <scope>NUCLEOTIDE SEQUENCE</scope>
</reference>
<accession>A0A068XZU1</accession>
<name>A0A068XZU1_ECHMU</name>
<gene>
    <name evidence="3" type="ORF">EmuJ_000504200</name>
</gene>
<dbReference type="Proteomes" id="UP000017246">
    <property type="component" value="Unassembled WGS sequence"/>
</dbReference>
<evidence type="ECO:0000313" key="4">
    <source>
        <dbReference type="Proteomes" id="UP000017246"/>
    </source>
</evidence>
<evidence type="ECO:0000256" key="2">
    <source>
        <dbReference type="SAM" id="Phobius"/>
    </source>
</evidence>
<keyword evidence="4" id="KW-1185">Reference proteome</keyword>
<evidence type="ECO:0000313" key="3">
    <source>
        <dbReference type="EMBL" id="CDS37768.2"/>
    </source>
</evidence>